<dbReference type="OrthoDB" id="5804959at2759"/>
<dbReference type="RefSeq" id="XP_019626387.1">
    <property type="nucleotide sequence ID" value="XM_019770828.1"/>
</dbReference>
<dbReference type="PANTHER" id="PTHR24255:SF31">
    <property type="entry name" value="CUBILIN-LIKE PROTEIN"/>
    <property type="match status" value="1"/>
</dbReference>
<feature type="disulfide bond" evidence="3">
    <location>
        <begin position="183"/>
        <end position="210"/>
    </location>
</feature>
<keyword evidence="3" id="KW-0768">Sushi</keyword>
<reference evidence="9" key="1">
    <citation type="submission" date="2025-08" db="UniProtKB">
        <authorList>
            <consortium name="RefSeq"/>
        </authorList>
    </citation>
    <scope>IDENTIFICATION</scope>
    <source>
        <tissue evidence="9">Gonad</tissue>
    </source>
</reference>
<evidence type="ECO:0000313" key="8">
    <source>
        <dbReference type="Proteomes" id="UP000515135"/>
    </source>
</evidence>
<proteinExistence type="predicted"/>
<dbReference type="Pfam" id="PF00084">
    <property type="entry name" value="Sushi"/>
    <property type="match status" value="1"/>
</dbReference>
<evidence type="ECO:0000256" key="1">
    <source>
        <dbReference type="ARBA" id="ARBA00022825"/>
    </source>
</evidence>
<dbReference type="CDD" id="cd00033">
    <property type="entry name" value="CCP"/>
    <property type="match status" value="1"/>
</dbReference>
<dbReference type="PANTHER" id="PTHR24255">
    <property type="entry name" value="COMPLEMENT COMPONENT 1, S SUBCOMPONENT-RELATED"/>
    <property type="match status" value="1"/>
</dbReference>
<keyword evidence="8" id="KW-1185">Reference proteome</keyword>
<dbReference type="GO" id="GO:0004252">
    <property type="term" value="F:serine-type endopeptidase activity"/>
    <property type="evidence" value="ECO:0007669"/>
    <property type="project" value="TreeGrafter"/>
</dbReference>
<evidence type="ECO:0000256" key="2">
    <source>
        <dbReference type="ARBA" id="ARBA00023157"/>
    </source>
</evidence>
<keyword evidence="4" id="KW-0472">Membrane</keyword>
<dbReference type="CDD" id="cd00041">
    <property type="entry name" value="CUB"/>
    <property type="match status" value="1"/>
</dbReference>
<keyword evidence="1" id="KW-0645">Protease</keyword>
<dbReference type="InterPro" id="IPR000859">
    <property type="entry name" value="CUB_dom"/>
</dbReference>
<keyword evidence="5" id="KW-0732">Signal</keyword>
<keyword evidence="2 3" id="KW-1015">Disulfide bond</keyword>
<dbReference type="Pfam" id="PF00431">
    <property type="entry name" value="CUB"/>
    <property type="match status" value="1"/>
</dbReference>
<dbReference type="Gene3D" id="2.60.120.290">
    <property type="entry name" value="Spermadhesin, CUB domain"/>
    <property type="match status" value="1"/>
</dbReference>
<organism evidence="8 9">
    <name type="scientific">Branchiostoma belcheri</name>
    <name type="common">Amphioxus</name>
    <dbReference type="NCBI Taxonomy" id="7741"/>
    <lineage>
        <taxon>Eukaryota</taxon>
        <taxon>Metazoa</taxon>
        <taxon>Chordata</taxon>
        <taxon>Cephalochordata</taxon>
        <taxon>Leptocardii</taxon>
        <taxon>Amphioxiformes</taxon>
        <taxon>Branchiostomatidae</taxon>
        <taxon>Branchiostoma</taxon>
    </lineage>
</organism>
<sequence length="264" mass="28027">MWRVRLVLAATLVALFGAARGQCGGTLSEETGELISPGFPTGYPSNSECTWIIRGDVEDTILIFFDSFNVEADDSCRYDYLRFTIDGQTGDRLCGAGFSEFENITVTGEILVFFKSDGTVNMPGFRLIYRIVSPTTTTTPAPTTTTITTAQRADCSNPGLPTNGLSVLSDVQFRQGDSIQFYCDDGYELTGSSELLCDGSGSWSAQLPVCVPDGTLTAGTPTWAIACIAVGAVVGLGIIAAILYMLIKTPPKAVRGGTGQVIPL</sequence>
<dbReference type="FunFam" id="2.60.120.290:FF:000005">
    <property type="entry name" value="Procollagen C-endopeptidase enhancer 1"/>
    <property type="match status" value="1"/>
</dbReference>
<evidence type="ECO:0000313" key="9">
    <source>
        <dbReference type="RefSeq" id="XP_019626387.1"/>
    </source>
</evidence>
<keyword evidence="1" id="KW-0720">Serine protease</keyword>
<gene>
    <name evidence="9" type="primary">LOC109471493</name>
</gene>
<dbReference type="InterPro" id="IPR035976">
    <property type="entry name" value="Sushi/SCR/CCP_sf"/>
</dbReference>
<feature type="signal peptide" evidence="5">
    <location>
        <begin position="1"/>
        <end position="21"/>
    </location>
</feature>
<dbReference type="GeneID" id="109471493"/>
<feature type="chain" id="PRO_5027672462" evidence="5">
    <location>
        <begin position="22"/>
        <end position="264"/>
    </location>
</feature>
<dbReference type="InterPro" id="IPR035914">
    <property type="entry name" value="Sperma_CUB_dom_sf"/>
</dbReference>
<dbReference type="InterPro" id="IPR000436">
    <property type="entry name" value="Sushi_SCR_CCP_dom"/>
</dbReference>
<accession>A0A6P4Z5M5</accession>
<dbReference type="SMART" id="SM00042">
    <property type="entry name" value="CUB"/>
    <property type="match status" value="1"/>
</dbReference>
<dbReference type="Gene3D" id="2.10.70.10">
    <property type="entry name" value="Complement Module, domain 1"/>
    <property type="match status" value="1"/>
</dbReference>
<keyword evidence="1" id="KW-0378">Hydrolase</keyword>
<dbReference type="SMART" id="SM00032">
    <property type="entry name" value="CCP"/>
    <property type="match status" value="1"/>
</dbReference>
<dbReference type="AlphaFoldDB" id="A0A6P4Z5M5"/>
<name>A0A6P4Z5M5_BRABE</name>
<dbReference type="PROSITE" id="PS01180">
    <property type="entry name" value="CUB"/>
    <property type="match status" value="1"/>
</dbReference>
<evidence type="ECO:0000259" key="6">
    <source>
        <dbReference type="PROSITE" id="PS01180"/>
    </source>
</evidence>
<feature type="transmembrane region" description="Helical" evidence="4">
    <location>
        <begin position="223"/>
        <end position="247"/>
    </location>
</feature>
<dbReference type="SUPFAM" id="SSF57535">
    <property type="entry name" value="Complement control module/SCR domain"/>
    <property type="match status" value="1"/>
</dbReference>
<comment type="caution">
    <text evidence="3">Lacks conserved residue(s) required for the propagation of feature annotation.</text>
</comment>
<dbReference type="Proteomes" id="UP000515135">
    <property type="component" value="Unplaced"/>
</dbReference>
<evidence type="ECO:0000256" key="4">
    <source>
        <dbReference type="SAM" id="Phobius"/>
    </source>
</evidence>
<evidence type="ECO:0000256" key="5">
    <source>
        <dbReference type="SAM" id="SignalP"/>
    </source>
</evidence>
<protein>
    <submittedName>
        <fullName evidence="9">CUB and sushi domain-containing protein 2-like isoform X2</fullName>
    </submittedName>
</protein>
<keyword evidence="4" id="KW-0812">Transmembrane</keyword>
<dbReference type="PROSITE" id="PS50923">
    <property type="entry name" value="SUSHI"/>
    <property type="match status" value="1"/>
</dbReference>
<dbReference type="SUPFAM" id="SSF49854">
    <property type="entry name" value="Spermadhesin, CUB domain"/>
    <property type="match status" value="1"/>
</dbReference>
<evidence type="ECO:0000259" key="7">
    <source>
        <dbReference type="PROSITE" id="PS50923"/>
    </source>
</evidence>
<feature type="domain" description="Sushi" evidence="7">
    <location>
        <begin position="153"/>
        <end position="212"/>
    </location>
</feature>
<feature type="domain" description="CUB" evidence="6">
    <location>
        <begin position="23"/>
        <end position="132"/>
    </location>
</feature>
<dbReference type="GO" id="GO:0005615">
    <property type="term" value="C:extracellular space"/>
    <property type="evidence" value="ECO:0007669"/>
    <property type="project" value="TreeGrafter"/>
</dbReference>
<keyword evidence="4" id="KW-1133">Transmembrane helix</keyword>
<evidence type="ECO:0000256" key="3">
    <source>
        <dbReference type="PROSITE-ProRule" id="PRU00302"/>
    </source>
</evidence>